<dbReference type="GeneID" id="9940205"/>
<organism evidence="2">
    <name type="scientific">Loa loa</name>
    <name type="common">Eye worm</name>
    <name type="synonym">Filaria loa</name>
    <dbReference type="NCBI Taxonomy" id="7209"/>
    <lineage>
        <taxon>Eukaryota</taxon>
        <taxon>Metazoa</taxon>
        <taxon>Ecdysozoa</taxon>
        <taxon>Nematoda</taxon>
        <taxon>Chromadorea</taxon>
        <taxon>Rhabditida</taxon>
        <taxon>Spirurina</taxon>
        <taxon>Spiruromorpha</taxon>
        <taxon>Filarioidea</taxon>
        <taxon>Onchocercidae</taxon>
        <taxon>Loa</taxon>
    </lineage>
</organism>
<sequence>MVDFGLFHSGNNSVSDISVTSLLNFRSCLEAAERYYFWLLVLLILPAVISCFSLAILFATIIHVRRLKSVTEAVTSSTHWLARTASRVGLGISAHNAIMEYARKKNLLKLIPSIEPKNGDLNVPKLRNSGAQL</sequence>
<accession>A0A1S0U5Q6</accession>
<keyword evidence="1" id="KW-1133">Transmembrane helix</keyword>
<feature type="transmembrane region" description="Helical" evidence="1">
    <location>
        <begin position="35"/>
        <end position="59"/>
    </location>
</feature>
<dbReference type="InParanoid" id="A0A1S0U5Q6"/>
<keyword evidence="1" id="KW-0812">Transmembrane</keyword>
<dbReference type="RefSeq" id="XP_003138405.1">
    <property type="nucleotide sequence ID" value="XM_003138357.1"/>
</dbReference>
<evidence type="ECO:0000256" key="1">
    <source>
        <dbReference type="SAM" id="Phobius"/>
    </source>
</evidence>
<reference evidence="2" key="1">
    <citation type="submission" date="2012-04" db="EMBL/GenBank/DDBJ databases">
        <title>The Genome Sequence of Loa loa.</title>
        <authorList>
            <consortium name="The Broad Institute Genome Sequencing Platform"/>
            <consortium name="Broad Institute Genome Sequencing Center for Infectious Disease"/>
            <person name="Nutman T.B."/>
            <person name="Fink D.L."/>
            <person name="Russ C."/>
            <person name="Young S."/>
            <person name="Zeng Q."/>
            <person name="Gargeya S."/>
            <person name="Alvarado L."/>
            <person name="Berlin A."/>
            <person name="Chapman S.B."/>
            <person name="Chen Z."/>
            <person name="Freedman E."/>
            <person name="Gellesch M."/>
            <person name="Goldberg J."/>
            <person name="Griggs A."/>
            <person name="Gujja S."/>
            <person name="Heilman E.R."/>
            <person name="Heiman D."/>
            <person name="Howarth C."/>
            <person name="Mehta T."/>
            <person name="Neiman D."/>
            <person name="Pearson M."/>
            <person name="Roberts A."/>
            <person name="Saif S."/>
            <person name="Shea T."/>
            <person name="Shenoy N."/>
            <person name="Sisk P."/>
            <person name="Stolte C."/>
            <person name="Sykes S."/>
            <person name="White J."/>
            <person name="Yandava C."/>
            <person name="Haas B."/>
            <person name="Henn M.R."/>
            <person name="Nusbaum C."/>
            <person name="Birren B."/>
        </authorList>
    </citation>
    <scope>NUCLEOTIDE SEQUENCE [LARGE SCALE GENOMIC DNA]</scope>
</reference>
<dbReference type="KEGG" id="loa:LOAG_02820"/>
<dbReference type="EMBL" id="JH712149">
    <property type="protein sequence ID" value="EFO25668.1"/>
    <property type="molecule type" value="Genomic_DNA"/>
</dbReference>
<keyword evidence="1" id="KW-0472">Membrane</keyword>
<dbReference type="AlphaFoldDB" id="A0A1S0U5Q6"/>
<gene>
    <name evidence="2" type="ORF">LOAG_02820</name>
</gene>
<proteinExistence type="predicted"/>
<evidence type="ECO:0000313" key="2">
    <source>
        <dbReference type="EMBL" id="EFO25668.1"/>
    </source>
</evidence>
<dbReference type="CTD" id="9940205"/>
<dbReference type="FunCoup" id="A0A1S0U5Q6">
    <property type="interactions" value="19"/>
</dbReference>
<name>A0A1S0U5Q6_LOALO</name>
<protein>
    <submittedName>
        <fullName evidence="2">Uncharacterized protein</fullName>
    </submittedName>
</protein>
<dbReference type="OMA" id="AHNAIME"/>
<dbReference type="OrthoDB" id="5871660at2759"/>